<keyword evidence="1" id="KW-0732">Signal</keyword>
<dbReference type="Proteomes" id="UP000016566">
    <property type="component" value="Unassembled WGS sequence"/>
</dbReference>
<evidence type="ECO:0000256" key="1">
    <source>
        <dbReference type="SAM" id="SignalP"/>
    </source>
</evidence>
<dbReference type="RefSeq" id="WP_021693651.1">
    <property type="nucleotide sequence ID" value="NZ_BATB01000016.1"/>
</dbReference>
<dbReference type="eggNOG" id="ENOG50300US">
    <property type="taxonomic scope" value="Bacteria"/>
</dbReference>
<name>U2Z397_9RHOB</name>
<feature type="chain" id="PRO_5004638124" evidence="1">
    <location>
        <begin position="19"/>
        <end position="42"/>
    </location>
</feature>
<accession>U2Z397</accession>
<sequence>MRLALLALALLAGCGAGGAPEAPGAVLEYGETDTGRRLGVAP</sequence>
<reference evidence="2" key="1">
    <citation type="journal article" date="2013" name="Genome Announc.">
        <title>Draft Genome Sequence of Loktanella cinnabarina LL-001T, Isolated from Deep-Sea Floor Sediment.</title>
        <authorList>
            <person name="Nishi S."/>
            <person name="Tsubouchi T."/>
            <person name="Takaki Y."/>
            <person name="Koyanagi R."/>
            <person name="Satoh N."/>
            <person name="Maruyama T."/>
            <person name="Hatada Y."/>
        </authorList>
    </citation>
    <scope>NUCLEOTIDE SEQUENCE [LARGE SCALE GENOMIC DNA]</scope>
    <source>
        <strain evidence="2">LL-001</strain>
    </source>
</reference>
<evidence type="ECO:0000313" key="2">
    <source>
        <dbReference type="EMBL" id="GAD55547.1"/>
    </source>
</evidence>
<dbReference type="EMBL" id="BATB01000016">
    <property type="protein sequence ID" value="GAD55547.1"/>
    <property type="molecule type" value="Genomic_DNA"/>
</dbReference>
<comment type="caution">
    <text evidence="2">The sequence shown here is derived from an EMBL/GenBank/DDBJ whole genome shotgun (WGS) entry which is preliminary data.</text>
</comment>
<evidence type="ECO:0000313" key="3">
    <source>
        <dbReference type="Proteomes" id="UP000016566"/>
    </source>
</evidence>
<organism evidence="2 3">
    <name type="scientific">Limimaricola cinnabarinus LL-001</name>
    <dbReference type="NCBI Taxonomy" id="1337093"/>
    <lineage>
        <taxon>Bacteria</taxon>
        <taxon>Pseudomonadati</taxon>
        <taxon>Pseudomonadota</taxon>
        <taxon>Alphaproteobacteria</taxon>
        <taxon>Rhodobacterales</taxon>
        <taxon>Paracoccaceae</taxon>
        <taxon>Limimaricola</taxon>
    </lineage>
</organism>
<protein>
    <submittedName>
        <fullName evidence="2">Uncharacterized protein</fullName>
    </submittedName>
</protein>
<gene>
    <name evidence="2" type="ORF">MBELCI_1599</name>
</gene>
<feature type="signal peptide" evidence="1">
    <location>
        <begin position="1"/>
        <end position="18"/>
    </location>
</feature>
<dbReference type="AlphaFoldDB" id="U2Z397"/>
<proteinExistence type="predicted"/>
<keyword evidence="3" id="KW-1185">Reference proteome</keyword>